<proteinExistence type="predicted"/>
<keyword evidence="2" id="KW-1185">Reference proteome</keyword>
<name>A0A484KNP0_9ASTE</name>
<accession>A0A484KNP0</accession>
<sequence length="68" mass="7321">MVGTLLKKMKKVKKLELEGTMTGVGDRRPSSTGAATATVAAACCRLLHRPPPRPKPRLTLPAFPILKL</sequence>
<organism evidence="1 2">
    <name type="scientific">Cuscuta campestris</name>
    <dbReference type="NCBI Taxonomy" id="132261"/>
    <lineage>
        <taxon>Eukaryota</taxon>
        <taxon>Viridiplantae</taxon>
        <taxon>Streptophyta</taxon>
        <taxon>Embryophyta</taxon>
        <taxon>Tracheophyta</taxon>
        <taxon>Spermatophyta</taxon>
        <taxon>Magnoliopsida</taxon>
        <taxon>eudicotyledons</taxon>
        <taxon>Gunneridae</taxon>
        <taxon>Pentapetalae</taxon>
        <taxon>asterids</taxon>
        <taxon>lamiids</taxon>
        <taxon>Solanales</taxon>
        <taxon>Convolvulaceae</taxon>
        <taxon>Cuscuteae</taxon>
        <taxon>Cuscuta</taxon>
        <taxon>Cuscuta subgen. Grammica</taxon>
        <taxon>Cuscuta sect. Cleistogrammica</taxon>
    </lineage>
</organism>
<evidence type="ECO:0000313" key="1">
    <source>
        <dbReference type="EMBL" id="VFQ66075.1"/>
    </source>
</evidence>
<dbReference type="AlphaFoldDB" id="A0A484KNP0"/>
<gene>
    <name evidence="1" type="ORF">CCAM_LOCUS7851</name>
</gene>
<dbReference type="Proteomes" id="UP000595140">
    <property type="component" value="Unassembled WGS sequence"/>
</dbReference>
<reference evidence="1 2" key="1">
    <citation type="submission" date="2018-04" db="EMBL/GenBank/DDBJ databases">
        <authorList>
            <person name="Vogel A."/>
        </authorList>
    </citation>
    <scope>NUCLEOTIDE SEQUENCE [LARGE SCALE GENOMIC DNA]</scope>
</reference>
<evidence type="ECO:0000313" key="2">
    <source>
        <dbReference type="Proteomes" id="UP000595140"/>
    </source>
</evidence>
<dbReference type="EMBL" id="OOIL02000516">
    <property type="protein sequence ID" value="VFQ66075.1"/>
    <property type="molecule type" value="Genomic_DNA"/>
</dbReference>
<protein>
    <submittedName>
        <fullName evidence="1">Uncharacterized protein</fullName>
    </submittedName>
</protein>